<dbReference type="PANTHER" id="PTHR24225:SF74">
    <property type="entry name" value="CHEMOKINE-LIKE RECEPTOR 1"/>
    <property type="match status" value="1"/>
</dbReference>
<keyword evidence="8 15" id="KW-0472">Membrane</keyword>
<dbReference type="PROSITE" id="PS00237">
    <property type="entry name" value="G_PROTEIN_RECEP_F1_1"/>
    <property type="match status" value="1"/>
</dbReference>
<dbReference type="GO" id="GO:0004930">
    <property type="term" value="F:G protein-coupled receptor activity"/>
    <property type="evidence" value="ECO:0007669"/>
    <property type="project" value="UniProtKB-KW"/>
</dbReference>
<evidence type="ECO:0000256" key="3">
    <source>
        <dbReference type="ARBA" id="ARBA00022500"/>
    </source>
</evidence>
<dbReference type="InterPro" id="IPR000826">
    <property type="entry name" value="Formyl_rcpt-rel"/>
</dbReference>
<feature type="transmembrane region" description="Helical" evidence="15">
    <location>
        <begin position="41"/>
        <end position="64"/>
    </location>
</feature>
<name>A0A8T2N6K3_9TELE</name>
<accession>A0A8T2N6K3</accession>
<dbReference type="OrthoDB" id="6088892at2759"/>
<evidence type="ECO:0000256" key="9">
    <source>
        <dbReference type="ARBA" id="ARBA00023157"/>
    </source>
</evidence>
<feature type="transmembrane region" description="Helical" evidence="15">
    <location>
        <begin position="289"/>
        <end position="311"/>
    </location>
</feature>
<feature type="transmembrane region" description="Helical" evidence="15">
    <location>
        <begin position="214"/>
        <end position="235"/>
    </location>
</feature>
<dbReference type="Gene3D" id="1.20.1070.10">
    <property type="entry name" value="Rhodopsin 7-helix transmembrane proteins"/>
    <property type="match status" value="1"/>
</dbReference>
<comment type="subcellular location">
    <subcellularLocation>
        <location evidence="1">Cell membrane</location>
        <topology evidence="1">Multi-pass membrane protein</topology>
    </subcellularLocation>
</comment>
<dbReference type="GO" id="GO:0006935">
    <property type="term" value="P:chemotaxis"/>
    <property type="evidence" value="ECO:0007669"/>
    <property type="project" value="UniProtKB-KW"/>
</dbReference>
<evidence type="ECO:0000256" key="12">
    <source>
        <dbReference type="ARBA" id="ARBA00023224"/>
    </source>
</evidence>
<dbReference type="GO" id="GO:0007204">
    <property type="term" value="P:positive regulation of cytosolic calcium ion concentration"/>
    <property type="evidence" value="ECO:0007669"/>
    <property type="project" value="TreeGrafter"/>
</dbReference>
<dbReference type="Pfam" id="PF00001">
    <property type="entry name" value="7tm_1"/>
    <property type="match status" value="1"/>
</dbReference>
<feature type="transmembrane region" description="Helical" evidence="15">
    <location>
        <begin position="156"/>
        <end position="177"/>
    </location>
</feature>
<evidence type="ECO:0000256" key="6">
    <source>
        <dbReference type="ARBA" id="ARBA00022989"/>
    </source>
</evidence>
<evidence type="ECO:0000256" key="15">
    <source>
        <dbReference type="SAM" id="Phobius"/>
    </source>
</evidence>
<feature type="domain" description="G-protein coupled receptors family 1 profile" evidence="16">
    <location>
        <begin position="57"/>
        <end position="308"/>
    </location>
</feature>
<dbReference type="GO" id="GO:0006954">
    <property type="term" value="P:inflammatory response"/>
    <property type="evidence" value="ECO:0007669"/>
    <property type="project" value="TreeGrafter"/>
</dbReference>
<dbReference type="GO" id="GO:0004875">
    <property type="term" value="F:complement receptor activity"/>
    <property type="evidence" value="ECO:0007669"/>
    <property type="project" value="InterPro"/>
</dbReference>
<evidence type="ECO:0000256" key="14">
    <source>
        <dbReference type="RuleBase" id="RU000688"/>
    </source>
</evidence>
<dbReference type="PANTHER" id="PTHR24225">
    <property type="entry name" value="CHEMOTACTIC RECEPTOR"/>
    <property type="match status" value="1"/>
</dbReference>
<dbReference type="AlphaFoldDB" id="A0A8T2N6K3"/>
<dbReference type="InterPro" id="IPR002234">
    <property type="entry name" value="Anphylx_rcpt_C3a/C5a1-2"/>
</dbReference>
<dbReference type="GO" id="GO:0007200">
    <property type="term" value="P:phospholipase C-activating G protein-coupled receptor signaling pathway"/>
    <property type="evidence" value="ECO:0007669"/>
    <property type="project" value="TreeGrafter"/>
</dbReference>
<dbReference type="FunFam" id="1.20.1070.10:FF:000034">
    <property type="entry name" value="G-protein coupled receptor 1"/>
    <property type="match status" value="1"/>
</dbReference>
<reference evidence="17" key="1">
    <citation type="thesis" date="2021" institute="BYU ScholarsArchive" country="Provo, UT, USA">
        <title>Applications of and Algorithms for Genome Assembly and Genomic Analyses with an Emphasis on Marine Teleosts.</title>
        <authorList>
            <person name="Pickett B.D."/>
        </authorList>
    </citation>
    <scope>NUCLEOTIDE SEQUENCE</scope>
    <source>
        <strain evidence="17">HI-2016</strain>
    </source>
</reference>
<gene>
    <name evidence="17" type="ORF">JZ751_004480</name>
</gene>
<evidence type="ECO:0000256" key="10">
    <source>
        <dbReference type="ARBA" id="ARBA00023170"/>
    </source>
</evidence>
<feature type="transmembrane region" description="Helical" evidence="15">
    <location>
        <begin position="247"/>
        <end position="269"/>
    </location>
</feature>
<evidence type="ECO:0000256" key="1">
    <source>
        <dbReference type="ARBA" id="ARBA00004651"/>
    </source>
</evidence>
<dbReference type="EMBL" id="JAFBMS010000116">
    <property type="protein sequence ID" value="KAG9335576.1"/>
    <property type="molecule type" value="Genomic_DNA"/>
</dbReference>
<sequence length="365" mass="40992">MHDPAEDYVHYVFENYSFDYFEYGDFETAQHGYVQREVSHIISVVLYSVSFVLGVLGNGLVIWVTAFKSKRTVNSVWLQNLAVADFVFVLFLPVSIDYVLRDFHWQFGRATCKINSFVSVTNMYASVLFLMVISLDRYISLVHLSWARKVRTVRRAWVVCGVVWGVAVALSGPALVFRDTVQLRHATVCFNNFHDNDADLAAARHVAMVTVRTVVGFLLPFAAITVSGVLITTWLRKARARLVRVSSFSRMVLAVILAFFLCWAPFHVFSLMELTMHSSMQLHAVLQTGFPLATSLAFFNSCVNPVLYVLLGKKARRLLRQSCLEFTKRSLRELSQSVSATESLSAPPSMAGPEAAVETLAHTTV</sequence>
<evidence type="ECO:0000256" key="2">
    <source>
        <dbReference type="ARBA" id="ARBA00022475"/>
    </source>
</evidence>
<keyword evidence="5 14" id="KW-0812">Transmembrane</keyword>
<keyword evidence="2" id="KW-1003">Cell membrane</keyword>
<keyword evidence="12 14" id="KW-0807">Transducer</keyword>
<keyword evidence="3" id="KW-0145">Chemotaxis</keyword>
<dbReference type="PRINTS" id="PR00237">
    <property type="entry name" value="GPCRRHODOPSN"/>
</dbReference>
<keyword evidence="9" id="KW-1015">Disulfide bond</keyword>
<organism evidence="17 18">
    <name type="scientific">Albula glossodonta</name>
    <name type="common">roundjaw bonefish</name>
    <dbReference type="NCBI Taxonomy" id="121402"/>
    <lineage>
        <taxon>Eukaryota</taxon>
        <taxon>Metazoa</taxon>
        <taxon>Chordata</taxon>
        <taxon>Craniata</taxon>
        <taxon>Vertebrata</taxon>
        <taxon>Euteleostomi</taxon>
        <taxon>Actinopterygii</taxon>
        <taxon>Neopterygii</taxon>
        <taxon>Teleostei</taxon>
        <taxon>Albuliformes</taxon>
        <taxon>Albulidae</taxon>
        <taxon>Albula</taxon>
    </lineage>
</organism>
<dbReference type="PROSITE" id="PS50262">
    <property type="entry name" value="G_PROTEIN_RECEP_F1_2"/>
    <property type="match status" value="1"/>
</dbReference>
<evidence type="ECO:0000256" key="4">
    <source>
        <dbReference type="ARBA" id="ARBA00022553"/>
    </source>
</evidence>
<keyword evidence="11" id="KW-0325">Glycoprotein</keyword>
<feature type="transmembrane region" description="Helical" evidence="15">
    <location>
        <begin position="76"/>
        <end position="96"/>
    </location>
</feature>
<keyword evidence="4" id="KW-0597">Phosphoprotein</keyword>
<evidence type="ECO:0000256" key="11">
    <source>
        <dbReference type="ARBA" id="ARBA00023180"/>
    </source>
</evidence>
<comment type="similarity">
    <text evidence="13">Belongs to the chemokine-like receptor (CMKLR) family.</text>
</comment>
<feature type="transmembrane region" description="Helical" evidence="15">
    <location>
        <begin position="116"/>
        <end position="135"/>
    </location>
</feature>
<dbReference type="InterPro" id="IPR000276">
    <property type="entry name" value="GPCR_Rhodpsn"/>
</dbReference>
<evidence type="ECO:0000259" key="16">
    <source>
        <dbReference type="PROSITE" id="PS50262"/>
    </source>
</evidence>
<keyword evidence="6 15" id="KW-1133">Transmembrane helix</keyword>
<proteinExistence type="inferred from homology"/>
<dbReference type="SUPFAM" id="SSF81321">
    <property type="entry name" value="Family A G protein-coupled receptor-like"/>
    <property type="match status" value="1"/>
</dbReference>
<keyword evidence="10 14" id="KW-0675">Receptor</keyword>
<dbReference type="PRINTS" id="PR00426">
    <property type="entry name" value="C5ANPHYLTXNR"/>
</dbReference>
<comment type="similarity">
    <text evidence="14">Belongs to the G-protein coupled receptor 1 family.</text>
</comment>
<protein>
    <recommendedName>
        <fullName evidence="16">G-protein coupled receptors family 1 profile domain-containing protein</fullName>
    </recommendedName>
</protein>
<keyword evidence="7 14" id="KW-0297">G-protein coupled receptor</keyword>
<keyword evidence="18" id="KW-1185">Reference proteome</keyword>
<evidence type="ECO:0000313" key="18">
    <source>
        <dbReference type="Proteomes" id="UP000824540"/>
    </source>
</evidence>
<comment type="caution">
    <text evidence="17">The sequence shown here is derived from an EMBL/GenBank/DDBJ whole genome shotgun (WGS) entry which is preliminary data.</text>
</comment>
<evidence type="ECO:0000256" key="13">
    <source>
        <dbReference type="ARBA" id="ARBA00025736"/>
    </source>
</evidence>
<dbReference type="InterPro" id="IPR017452">
    <property type="entry name" value="GPCR_Rhodpsn_7TM"/>
</dbReference>
<dbReference type="GO" id="GO:0005886">
    <property type="term" value="C:plasma membrane"/>
    <property type="evidence" value="ECO:0007669"/>
    <property type="project" value="UniProtKB-SubCell"/>
</dbReference>
<evidence type="ECO:0000256" key="7">
    <source>
        <dbReference type="ARBA" id="ARBA00023040"/>
    </source>
</evidence>
<evidence type="ECO:0000313" key="17">
    <source>
        <dbReference type="EMBL" id="KAG9335576.1"/>
    </source>
</evidence>
<evidence type="ECO:0000256" key="5">
    <source>
        <dbReference type="ARBA" id="ARBA00022692"/>
    </source>
</evidence>
<evidence type="ECO:0000256" key="8">
    <source>
        <dbReference type="ARBA" id="ARBA00023136"/>
    </source>
</evidence>
<dbReference type="Proteomes" id="UP000824540">
    <property type="component" value="Unassembled WGS sequence"/>
</dbReference>